<sequence>MEPVTFLKYFEGQKDFSELVKKLSAPPGEKIHLHGLIGSAKTILAANLFRKLNKNMLLLINDREEAAYLFDDLNNLGFEEFTLFFPSSYKRSIQYGKPEQENIVQRTETLNKLSDHDTINIVVTYPEALVESVISQANLDQNTLQVSVGDKISIEFINEFLYEYGFERVDFVYEPGQFSVRGSIVDIFSYSNEDPYRLDFFGDEVDSIRSFNIDNQISKETFKKITIVPNIQNENLEGNRVPLFEFLPENTIYIGEDLNQCFHHVNDIHRQAILAKAEEENLMEMIVPGETLKEQLQTKTVCDWGNNLCFEPDSTFEYSFARQPVFNKKFDLLAENLEEHQNNEYRVFILSNHKKQIERLQAIFGDIKATVNFTPVYFTLHEGFVDHDLKICCYTDHQIFERYHRFKLKTKKDQREAISLKELSMLHPGDYVVHIDHGIGKFAGLVRTEINGKIQEAIRLTYKNNDALLVNIHSLHRISKYKGKDGSEPTLNKLGTGAWQKMKNRTKAKVKDIAKELIALYAERLSEKGFAFSPDSYLQTELEASFIYEDTPDQEKATGAVKEDMEKHIPMDRLVCGDVGFGKTEIAIRAAFKAVTDSKQVAVLVPTTILALQHYKTFSERLADFPVRIEYISRFKTSAEIKQTLADAAAGKVDILIGTHRLVSKDVKFKDLGLLIIDEEQKFGVSVKEKLKRLKVNVDTLTLTATPIPRTLQFSLMGARDLSIIQTPPPNRYPIITEVHGFNEQIIREAILYEVSRNGQVFFIHNRVQNIYEVEAAIKRIVPEISTVVGHGQMEGPKLEKVMLDFINGDYDVLVATTIIESGLDIPNANTIIINHAENYGLSDLHQLRGRVGRSNKKAFCYLITPPLATVSPEARRRLKAIEEFSDLGSGFNIAMQDLDIRGAGNLLGAEQSGFIADIGFETYHRILNEAVQELKQEEFNGVFKDLGKEQTRAFLNIKPVHDCQIDTDMELLFPQDYVPGNSERMLLYRELDNIDNREQLEQFSLGLQDRFGKLPQETRELLEVVKLRWRALDLGMEKIILKEGKMICHFVSDQQSSFYQSELFLKIVQFVQHGTTKGRMREKNNKLTLTYANVSNVETAGHILKEMAAEVIQPAQ</sequence>
<dbReference type="SMART" id="SM00490">
    <property type="entry name" value="HELICc"/>
    <property type="match status" value="1"/>
</dbReference>
<dbReference type="Pfam" id="PF00271">
    <property type="entry name" value="Helicase_C"/>
    <property type="match status" value="1"/>
</dbReference>
<evidence type="ECO:0000256" key="3">
    <source>
        <dbReference type="ARBA" id="ARBA00022741"/>
    </source>
</evidence>
<dbReference type="OrthoDB" id="9804325at2"/>
<dbReference type="InterPro" id="IPR014001">
    <property type="entry name" value="Helicase_ATP-bd"/>
</dbReference>
<dbReference type="PROSITE" id="PS51192">
    <property type="entry name" value="HELICASE_ATP_BIND_1"/>
    <property type="match status" value="1"/>
</dbReference>
<evidence type="ECO:0000256" key="6">
    <source>
        <dbReference type="ARBA" id="ARBA00022806"/>
    </source>
</evidence>
<organism evidence="16 17">
    <name type="scientific">Mariniphaga anaerophila</name>
    <dbReference type="NCBI Taxonomy" id="1484053"/>
    <lineage>
        <taxon>Bacteria</taxon>
        <taxon>Pseudomonadati</taxon>
        <taxon>Bacteroidota</taxon>
        <taxon>Bacteroidia</taxon>
        <taxon>Marinilabiliales</taxon>
        <taxon>Prolixibacteraceae</taxon>
        <taxon>Mariniphaga</taxon>
    </lineage>
</organism>
<dbReference type="InterPro" id="IPR037235">
    <property type="entry name" value="TRCF-like_C_D7"/>
</dbReference>
<evidence type="ECO:0000256" key="11">
    <source>
        <dbReference type="ARBA" id="ARBA00061399"/>
    </source>
</evidence>
<evidence type="ECO:0000313" key="17">
    <source>
        <dbReference type="Proteomes" id="UP000184164"/>
    </source>
</evidence>
<dbReference type="FunFam" id="3.40.50.300:FF:000546">
    <property type="entry name" value="Transcription-repair-coupling factor"/>
    <property type="match status" value="1"/>
</dbReference>
<proteinExistence type="inferred from homology"/>
<dbReference type="CDD" id="cd17991">
    <property type="entry name" value="DEXHc_TRCF"/>
    <property type="match status" value="1"/>
</dbReference>
<dbReference type="Gene3D" id="2.40.10.170">
    <property type="match status" value="1"/>
</dbReference>
<dbReference type="Pfam" id="PF02559">
    <property type="entry name" value="CarD_TRCF_RID"/>
    <property type="match status" value="1"/>
</dbReference>
<keyword evidence="9 13" id="KW-0234">DNA repair</keyword>
<feature type="domain" description="Helicase ATP-binding" evidence="14">
    <location>
        <begin position="564"/>
        <end position="725"/>
    </location>
</feature>
<evidence type="ECO:0000259" key="15">
    <source>
        <dbReference type="PROSITE" id="PS51194"/>
    </source>
</evidence>
<evidence type="ECO:0000313" key="16">
    <source>
        <dbReference type="EMBL" id="SHF51208.1"/>
    </source>
</evidence>
<dbReference type="Gene3D" id="3.30.2060.10">
    <property type="entry name" value="Penicillin-binding protein 1b domain"/>
    <property type="match status" value="1"/>
</dbReference>
<dbReference type="SMART" id="SM00487">
    <property type="entry name" value="DEXDc"/>
    <property type="match status" value="1"/>
</dbReference>
<dbReference type="SUPFAM" id="SSF52540">
    <property type="entry name" value="P-loop containing nucleoside triphosphate hydrolases"/>
    <property type="match status" value="4"/>
</dbReference>
<dbReference type="STRING" id="1484053.SAMN05444274_1064"/>
<dbReference type="GO" id="GO:0016787">
    <property type="term" value="F:hydrolase activity"/>
    <property type="evidence" value="ECO:0007669"/>
    <property type="project" value="UniProtKB-KW"/>
</dbReference>
<dbReference type="RefSeq" id="WP_073002597.1">
    <property type="nucleotide sequence ID" value="NZ_FQUM01000006.1"/>
</dbReference>
<comment type="similarity">
    <text evidence="10 13">In the N-terminal section; belongs to the UvrB family.</text>
</comment>
<keyword evidence="2 13" id="KW-0963">Cytoplasm</keyword>
<dbReference type="GO" id="GO:0003678">
    <property type="term" value="F:DNA helicase activity"/>
    <property type="evidence" value="ECO:0007669"/>
    <property type="project" value="TreeGrafter"/>
</dbReference>
<dbReference type="InterPro" id="IPR027417">
    <property type="entry name" value="P-loop_NTPase"/>
</dbReference>
<keyword evidence="17" id="KW-1185">Reference proteome</keyword>
<dbReference type="HAMAP" id="MF_00969">
    <property type="entry name" value="TRCF"/>
    <property type="match status" value="1"/>
</dbReference>
<dbReference type="GO" id="GO:0006355">
    <property type="term" value="P:regulation of DNA-templated transcription"/>
    <property type="evidence" value="ECO:0007669"/>
    <property type="project" value="UniProtKB-UniRule"/>
</dbReference>
<dbReference type="InterPro" id="IPR011545">
    <property type="entry name" value="DEAD/DEAH_box_helicase_dom"/>
</dbReference>
<dbReference type="Proteomes" id="UP000184164">
    <property type="component" value="Unassembled WGS sequence"/>
</dbReference>
<dbReference type="SMART" id="SM00982">
    <property type="entry name" value="TRCF"/>
    <property type="match status" value="1"/>
</dbReference>
<dbReference type="Pfam" id="PF00270">
    <property type="entry name" value="DEAD"/>
    <property type="match status" value="1"/>
</dbReference>
<gene>
    <name evidence="13" type="primary">mfd</name>
    <name evidence="16" type="ORF">SAMN05444274_1064</name>
</gene>
<dbReference type="InterPro" id="IPR001650">
    <property type="entry name" value="Helicase_C-like"/>
</dbReference>
<dbReference type="InterPro" id="IPR003711">
    <property type="entry name" value="CarD-like/TRCF_RID"/>
</dbReference>
<reference evidence="16 17" key="1">
    <citation type="submission" date="2016-11" db="EMBL/GenBank/DDBJ databases">
        <authorList>
            <person name="Jaros S."/>
            <person name="Januszkiewicz K."/>
            <person name="Wedrychowicz H."/>
        </authorList>
    </citation>
    <scope>NUCLEOTIDE SEQUENCE [LARGE SCALE GENOMIC DNA]</scope>
    <source>
        <strain evidence="16 17">DSM 26910</strain>
    </source>
</reference>
<dbReference type="InterPro" id="IPR036101">
    <property type="entry name" value="CarD-like/TRCF_RID_sf"/>
</dbReference>
<dbReference type="GO" id="GO:0005737">
    <property type="term" value="C:cytoplasm"/>
    <property type="evidence" value="ECO:0007669"/>
    <property type="project" value="UniProtKB-SubCell"/>
</dbReference>
<dbReference type="AlphaFoldDB" id="A0A1M5C8Z9"/>
<dbReference type="GO" id="GO:0003684">
    <property type="term" value="F:damaged DNA binding"/>
    <property type="evidence" value="ECO:0007669"/>
    <property type="project" value="InterPro"/>
</dbReference>
<dbReference type="SUPFAM" id="SSF141259">
    <property type="entry name" value="CarD-like"/>
    <property type="match status" value="1"/>
</dbReference>
<evidence type="ECO:0000259" key="14">
    <source>
        <dbReference type="PROSITE" id="PS51192"/>
    </source>
</evidence>
<evidence type="ECO:0000256" key="10">
    <source>
        <dbReference type="ARBA" id="ARBA00061104"/>
    </source>
</evidence>
<evidence type="ECO:0000256" key="5">
    <source>
        <dbReference type="ARBA" id="ARBA00022801"/>
    </source>
</evidence>
<dbReference type="Pfam" id="PF03461">
    <property type="entry name" value="TRCF"/>
    <property type="match status" value="1"/>
</dbReference>
<dbReference type="Pfam" id="PF17757">
    <property type="entry name" value="UvrB_inter"/>
    <property type="match status" value="1"/>
</dbReference>
<dbReference type="InterPro" id="IPR004576">
    <property type="entry name" value="Mfd"/>
</dbReference>
<dbReference type="NCBIfam" id="TIGR00580">
    <property type="entry name" value="mfd"/>
    <property type="match status" value="1"/>
</dbReference>
<evidence type="ECO:0000256" key="4">
    <source>
        <dbReference type="ARBA" id="ARBA00022763"/>
    </source>
</evidence>
<evidence type="ECO:0000256" key="13">
    <source>
        <dbReference type="HAMAP-Rule" id="MF_00969"/>
    </source>
</evidence>
<keyword evidence="7 13" id="KW-0067">ATP-binding</keyword>
<dbReference type="SUPFAM" id="SSF143517">
    <property type="entry name" value="TRCF domain-like"/>
    <property type="match status" value="1"/>
</dbReference>
<dbReference type="InterPro" id="IPR047112">
    <property type="entry name" value="RecG/Mfd"/>
</dbReference>
<dbReference type="Gene3D" id="3.90.1150.50">
    <property type="entry name" value="Transcription-repair-coupling factor, D7 domain"/>
    <property type="match status" value="1"/>
</dbReference>
<feature type="domain" description="Helicase C-terminal" evidence="15">
    <location>
        <begin position="746"/>
        <end position="900"/>
    </location>
</feature>
<keyword evidence="4 13" id="KW-0227">DNA damage</keyword>
<accession>A0A1M5C8Z9</accession>
<dbReference type="InterPro" id="IPR005118">
    <property type="entry name" value="TRCF_C"/>
</dbReference>
<name>A0A1M5C8Z9_9BACT</name>
<evidence type="ECO:0000256" key="8">
    <source>
        <dbReference type="ARBA" id="ARBA00023125"/>
    </source>
</evidence>
<keyword evidence="8 13" id="KW-0238">DNA-binding</keyword>
<dbReference type="SMART" id="SM01058">
    <property type="entry name" value="CarD_TRCF"/>
    <property type="match status" value="1"/>
</dbReference>
<keyword evidence="3 13" id="KW-0547">Nucleotide-binding</keyword>
<dbReference type="Gene3D" id="3.40.50.300">
    <property type="entry name" value="P-loop containing nucleotide triphosphate hydrolases"/>
    <property type="match status" value="3"/>
</dbReference>
<keyword evidence="5 13" id="KW-0378">Hydrolase</keyword>
<evidence type="ECO:0000256" key="12">
    <source>
        <dbReference type="ARBA" id="ARBA00070128"/>
    </source>
</evidence>
<comment type="subcellular location">
    <subcellularLocation>
        <location evidence="1 13">Cytoplasm</location>
    </subcellularLocation>
</comment>
<comment type="similarity">
    <text evidence="11 13">In the C-terminal section; belongs to the helicase family. RecG subfamily.</text>
</comment>
<protein>
    <recommendedName>
        <fullName evidence="12 13">Transcription-repair-coupling factor</fullName>
        <shortName evidence="13">TRCF</shortName>
        <ecNumber evidence="13">3.6.4.-</ecNumber>
    </recommendedName>
</protein>
<dbReference type="EC" id="3.6.4.-" evidence="13"/>
<keyword evidence="6 16" id="KW-0347">Helicase</keyword>
<dbReference type="GO" id="GO:0000716">
    <property type="term" value="P:transcription-coupled nucleotide-excision repair, DNA damage recognition"/>
    <property type="evidence" value="ECO:0007669"/>
    <property type="project" value="UniProtKB-UniRule"/>
</dbReference>
<dbReference type="EMBL" id="FQUM01000006">
    <property type="protein sequence ID" value="SHF51208.1"/>
    <property type="molecule type" value="Genomic_DNA"/>
</dbReference>
<dbReference type="InterPro" id="IPR041471">
    <property type="entry name" value="UvrB_inter"/>
</dbReference>
<dbReference type="PANTHER" id="PTHR47964">
    <property type="entry name" value="ATP-DEPENDENT DNA HELICASE HOMOLOG RECG, CHLOROPLASTIC"/>
    <property type="match status" value="1"/>
</dbReference>
<evidence type="ECO:0000256" key="7">
    <source>
        <dbReference type="ARBA" id="ARBA00022840"/>
    </source>
</evidence>
<evidence type="ECO:0000256" key="9">
    <source>
        <dbReference type="ARBA" id="ARBA00023204"/>
    </source>
</evidence>
<evidence type="ECO:0000256" key="1">
    <source>
        <dbReference type="ARBA" id="ARBA00004496"/>
    </source>
</evidence>
<dbReference type="GO" id="GO:0005524">
    <property type="term" value="F:ATP binding"/>
    <property type="evidence" value="ECO:0007669"/>
    <property type="project" value="UniProtKB-UniRule"/>
</dbReference>
<comment type="function">
    <text evidence="13">Couples transcription and DNA repair by recognizing RNA polymerase (RNAP) stalled at DNA lesions. Mediates ATP-dependent release of RNAP and its truncated transcript from the DNA, and recruitment of nucleotide excision repair machinery to the damaged site.</text>
</comment>
<dbReference type="PANTHER" id="PTHR47964:SF1">
    <property type="entry name" value="ATP-DEPENDENT DNA HELICASE HOMOLOG RECG, CHLOROPLASTIC"/>
    <property type="match status" value="1"/>
</dbReference>
<evidence type="ECO:0000256" key="2">
    <source>
        <dbReference type="ARBA" id="ARBA00022490"/>
    </source>
</evidence>
<dbReference type="PROSITE" id="PS51194">
    <property type="entry name" value="HELICASE_CTER"/>
    <property type="match status" value="1"/>
</dbReference>